<keyword evidence="6 8" id="KW-0342">GTP-binding</keyword>
<comment type="subcellular location">
    <subcellularLocation>
        <location evidence="8">Cytoplasm</location>
    </subcellularLocation>
</comment>
<accession>A0A5B0DUP8</accession>
<reference evidence="10 11" key="1">
    <citation type="submission" date="2019-08" db="EMBL/GenBank/DDBJ databases">
        <title>Aureimonas fodiniaquatilis sp. nov., isolated from a coal mine wastewater.</title>
        <authorList>
            <person name="Kim W."/>
        </authorList>
    </citation>
    <scope>NUCLEOTIDE SEQUENCE [LARGE SCALE GENOMIC DNA]</scope>
    <source>
        <strain evidence="10 11">CAU 1482</strain>
    </source>
</reference>
<dbReference type="Gene3D" id="3.90.550.10">
    <property type="entry name" value="Spore Coat Polysaccharide Biosynthesis Protein SpsA, Chain A"/>
    <property type="match status" value="1"/>
</dbReference>
<dbReference type="EC" id="2.7.7.77" evidence="8"/>
<feature type="binding site" evidence="8">
    <location>
        <position position="22"/>
    </location>
    <ligand>
        <name>GTP</name>
        <dbReference type="ChEBI" id="CHEBI:37565"/>
    </ligand>
</feature>
<dbReference type="OrthoDB" id="9788394at2"/>
<comment type="cofactor">
    <cofactor evidence="8">
        <name>Mg(2+)</name>
        <dbReference type="ChEBI" id="CHEBI:18420"/>
    </cofactor>
</comment>
<dbReference type="Proteomes" id="UP000324738">
    <property type="component" value="Unassembled WGS sequence"/>
</dbReference>
<dbReference type="GO" id="GO:0061603">
    <property type="term" value="F:molybdenum cofactor guanylyltransferase activity"/>
    <property type="evidence" value="ECO:0007669"/>
    <property type="project" value="UniProtKB-EC"/>
</dbReference>
<dbReference type="PANTHER" id="PTHR19136:SF81">
    <property type="entry name" value="MOLYBDENUM COFACTOR GUANYLYLTRANSFERASE"/>
    <property type="match status" value="1"/>
</dbReference>
<organism evidence="10 11">
    <name type="scientific">Aureimonas fodinaquatilis</name>
    <dbReference type="NCBI Taxonomy" id="2565783"/>
    <lineage>
        <taxon>Bacteria</taxon>
        <taxon>Pseudomonadati</taxon>
        <taxon>Pseudomonadota</taxon>
        <taxon>Alphaproteobacteria</taxon>
        <taxon>Hyphomicrobiales</taxon>
        <taxon>Aurantimonadaceae</taxon>
        <taxon>Aureimonas</taxon>
    </lineage>
</organism>
<gene>
    <name evidence="8 10" type="primary">mobA</name>
    <name evidence="10" type="ORF">FPY71_06520</name>
</gene>
<protein>
    <recommendedName>
        <fullName evidence="8">Molybdenum cofactor guanylyltransferase</fullName>
        <shortName evidence="8">MoCo guanylyltransferase</shortName>
        <ecNumber evidence="8">2.7.7.77</ecNumber>
    </recommendedName>
    <alternativeName>
        <fullName evidence="8">GTP:molybdopterin guanylyltransferase</fullName>
    </alternativeName>
    <alternativeName>
        <fullName evidence="8">Mo-MPT guanylyltransferase</fullName>
    </alternativeName>
    <alternativeName>
        <fullName evidence="8">Molybdopterin guanylyltransferase</fullName>
    </alternativeName>
    <alternativeName>
        <fullName evidence="8">Molybdopterin-guanine dinucleotide synthase</fullName>
        <shortName evidence="8">MGD synthase</shortName>
    </alternativeName>
</protein>
<evidence type="ECO:0000256" key="3">
    <source>
        <dbReference type="ARBA" id="ARBA00022723"/>
    </source>
</evidence>
<dbReference type="InterPro" id="IPR013482">
    <property type="entry name" value="Molybde_CF_guanTrfase"/>
</dbReference>
<feature type="binding site" evidence="8">
    <location>
        <begin position="8"/>
        <end position="10"/>
    </location>
    <ligand>
        <name>GTP</name>
        <dbReference type="ChEBI" id="CHEBI:37565"/>
    </ligand>
</feature>
<keyword evidence="11" id="KW-1185">Reference proteome</keyword>
<name>A0A5B0DUP8_9HYPH</name>
<feature type="binding site" evidence="8">
    <location>
        <position position="67"/>
    </location>
    <ligand>
        <name>GTP</name>
        <dbReference type="ChEBI" id="CHEBI:37565"/>
    </ligand>
</feature>
<dbReference type="RefSeq" id="WP_149298925.1">
    <property type="nucleotide sequence ID" value="NZ_VTWH01000002.1"/>
</dbReference>
<sequence>MTIAGVILAGGEGTRMGGLVAKPLTPLGKSTLIERIIPQMQGQVSPLLINAALHNGFERLGLPVVPDMLTGHHGPLAGLSAAAAHLERNFPRITHLLSVAGDTPFLPIDYVSRMCARSGTAVNMASSNGRAHPTAALWPMALLSQLEKYLSQPDAKLQVMAFARRTTIHMVEFQPFADLDPFFNVNTPDDLRNAQRFLPDE</sequence>
<keyword evidence="3 8" id="KW-0479">Metal-binding</keyword>
<dbReference type="InterPro" id="IPR025877">
    <property type="entry name" value="MobA-like_NTP_Trfase"/>
</dbReference>
<keyword evidence="2 8" id="KW-0808">Transferase</keyword>
<feature type="binding site" evidence="8">
    <location>
        <position position="102"/>
    </location>
    <ligand>
        <name>Mg(2+)</name>
        <dbReference type="ChEBI" id="CHEBI:18420"/>
    </ligand>
</feature>
<keyword evidence="4 8" id="KW-0547">Nucleotide-binding</keyword>
<evidence type="ECO:0000313" key="10">
    <source>
        <dbReference type="EMBL" id="KAA0970186.1"/>
    </source>
</evidence>
<keyword evidence="5 8" id="KW-0460">Magnesium</keyword>
<dbReference type="GO" id="GO:0046872">
    <property type="term" value="F:metal ion binding"/>
    <property type="evidence" value="ECO:0007669"/>
    <property type="project" value="UniProtKB-KW"/>
</dbReference>
<comment type="function">
    <text evidence="8">Transfers a GMP moiety from GTP to Mo-molybdopterin (Mo-MPT) cofactor (Moco or molybdenum cofactor) to form Mo-molybdopterin guanine dinucleotide (Mo-MGD) cofactor.</text>
</comment>
<feature type="binding site" evidence="8">
    <location>
        <position position="102"/>
    </location>
    <ligand>
        <name>GTP</name>
        <dbReference type="ChEBI" id="CHEBI:37565"/>
    </ligand>
</feature>
<comment type="catalytic activity">
    <reaction evidence="8">
        <text>Mo-molybdopterin + GTP + H(+) = Mo-molybdopterin guanine dinucleotide + diphosphate</text>
        <dbReference type="Rhea" id="RHEA:34243"/>
        <dbReference type="ChEBI" id="CHEBI:15378"/>
        <dbReference type="ChEBI" id="CHEBI:33019"/>
        <dbReference type="ChEBI" id="CHEBI:37565"/>
        <dbReference type="ChEBI" id="CHEBI:71302"/>
        <dbReference type="ChEBI" id="CHEBI:71310"/>
        <dbReference type="EC" id="2.7.7.77"/>
    </reaction>
</comment>
<feature type="binding site" evidence="8">
    <location>
        <position position="50"/>
    </location>
    <ligand>
        <name>GTP</name>
        <dbReference type="ChEBI" id="CHEBI:37565"/>
    </ligand>
</feature>
<dbReference type="Pfam" id="PF12804">
    <property type="entry name" value="NTP_transf_3"/>
    <property type="match status" value="1"/>
</dbReference>
<comment type="caution">
    <text evidence="10">The sequence shown here is derived from an EMBL/GenBank/DDBJ whole genome shotgun (WGS) entry which is preliminary data.</text>
</comment>
<dbReference type="InterPro" id="IPR029044">
    <property type="entry name" value="Nucleotide-diphossugar_trans"/>
</dbReference>
<dbReference type="HAMAP" id="MF_00316">
    <property type="entry name" value="MobA"/>
    <property type="match status" value="1"/>
</dbReference>
<comment type="domain">
    <text evidence="8">The N-terminal domain determines nucleotide recognition and specific binding, while the C-terminal domain determines the specific binding to the target protein.</text>
</comment>
<dbReference type="SUPFAM" id="SSF53448">
    <property type="entry name" value="Nucleotide-diphospho-sugar transferases"/>
    <property type="match status" value="1"/>
</dbReference>
<comment type="similarity">
    <text evidence="8">Belongs to the MobA family.</text>
</comment>
<evidence type="ECO:0000256" key="1">
    <source>
        <dbReference type="ARBA" id="ARBA00022490"/>
    </source>
</evidence>
<dbReference type="PANTHER" id="PTHR19136">
    <property type="entry name" value="MOLYBDENUM COFACTOR GUANYLYLTRANSFERASE"/>
    <property type="match status" value="1"/>
</dbReference>
<evidence type="ECO:0000256" key="6">
    <source>
        <dbReference type="ARBA" id="ARBA00023134"/>
    </source>
</evidence>
<evidence type="ECO:0000256" key="7">
    <source>
        <dbReference type="ARBA" id="ARBA00023150"/>
    </source>
</evidence>
<dbReference type="EMBL" id="VTWH01000002">
    <property type="protein sequence ID" value="KAA0970186.1"/>
    <property type="molecule type" value="Genomic_DNA"/>
</dbReference>
<evidence type="ECO:0000256" key="4">
    <source>
        <dbReference type="ARBA" id="ARBA00022741"/>
    </source>
</evidence>
<proteinExistence type="inferred from homology"/>
<dbReference type="NCBIfam" id="TIGR02665">
    <property type="entry name" value="molyb_mobA"/>
    <property type="match status" value="1"/>
</dbReference>
<dbReference type="CDD" id="cd02503">
    <property type="entry name" value="MobA"/>
    <property type="match status" value="1"/>
</dbReference>
<evidence type="ECO:0000256" key="5">
    <source>
        <dbReference type="ARBA" id="ARBA00022842"/>
    </source>
</evidence>
<dbReference type="AlphaFoldDB" id="A0A5B0DUP8"/>
<evidence type="ECO:0000259" key="9">
    <source>
        <dbReference type="Pfam" id="PF12804"/>
    </source>
</evidence>
<keyword evidence="7 8" id="KW-0501">Molybdenum cofactor biosynthesis</keyword>
<comment type="subunit">
    <text evidence="8">Monomer.</text>
</comment>
<feature type="domain" description="MobA-like NTP transferase" evidence="9">
    <location>
        <begin position="5"/>
        <end position="154"/>
    </location>
</feature>
<dbReference type="GO" id="GO:0005737">
    <property type="term" value="C:cytoplasm"/>
    <property type="evidence" value="ECO:0007669"/>
    <property type="project" value="UniProtKB-SubCell"/>
</dbReference>
<dbReference type="GO" id="GO:1902758">
    <property type="term" value="P:bis(molybdopterin guanine dinucleotide)molybdenum biosynthetic process"/>
    <property type="evidence" value="ECO:0007669"/>
    <property type="project" value="TreeGrafter"/>
</dbReference>
<dbReference type="GO" id="GO:0005525">
    <property type="term" value="F:GTP binding"/>
    <property type="evidence" value="ECO:0007669"/>
    <property type="project" value="UniProtKB-UniRule"/>
</dbReference>
<evidence type="ECO:0000256" key="2">
    <source>
        <dbReference type="ARBA" id="ARBA00022679"/>
    </source>
</evidence>
<evidence type="ECO:0000256" key="8">
    <source>
        <dbReference type="HAMAP-Rule" id="MF_00316"/>
    </source>
</evidence>
<keyword evidence="1 8" id="KW-0963">Cytoplasm</keyword>
<keyword evidence="10" id="KW-0548">Nucleotidyltransferase</keyword>
<evidence type="ECO:0000313" key="11">
    <source>
        <dbReference type="Proteomes" id="UP000324738"/>
    </source>
</evidence>